<dbReference type="EMBL" id="CP001899">
    <property type="protein sequence ID" value="ADC64737.1"/>
    <property type="molecule type" value="Genomic_DNA"/>
</dbReference>
<evidence type="ECO:0000259" key="1">
    <source>
        <dbReference type="Pfam" id="PF01844"/>
    </source>
</evidence>
<organism evidence="2 3">
    <name type="scientific">Ferroglobus placidus (strain DSM 10642 / AEDII12DO)</name>
    <dbReference type="NCBI Taxonomy" id="589924"/>
    <lineage>
        <taxon>Archaea</taxon>
        <taxon>Methanobacteriati</taxon>
        <taxon>Methanobacteriota</taxon>
        <taxon>Archaeoglobi</taxon>
        <taxon>Archaeoglobales</taxon>
        <taxon>Archaeoglobaceae</taxon>
        <taxon>Ferroglobus</taxon>
    </lineage>
</organism>
<dbReference type="InterPro" id="IPR002711">
    <property type="entry name" value="HNH"/>
</dbReference>
<dbReference type="KEGG" id="fpl:Ferp_0564"/>
<dbReference type="PaxDb" id="589924-Ferp_0564"/>
<dbReference type="GO" id="GO:0008270">
    <property type="term" value="F:zinc ion binding"/>
    <property type="evidence" value="ECO:0007669"/>
    <property type="project" value="InterPro"/>
</dbReference>
<dbReference type="STRING" id="589924.Ferp_0564"/>
<name>D3S3A4_FERPA</name>
<dbReference type="PANTHER" id="PTHR37827:SF1">
    <property type="entry name" value="HNH DOMAIN-CONTAINING PROTEIN"/>
    <property type="match status" value="1"/>
</dbReference>
<reference evidence="2 3" key="2">
    <citation type="journal article" date="2011" name="Stand. Genomic Sci.">
        <title>Complete genome sequence of Ferroglobus placidus AEDII12DO.</title>
        <authorList>
            <person name="Anderson I."/>
            <person name="Risso C."/>
            <person name="Holmes D."/>
            <person name="Lucas S."/>
            <person name="Copeland A."/>
            <person name="Lapidus A."/>
            <person name="Cheng J.F."/>
            <person name="Bruce D."/>
            <person name="Goodwin L."/>
            <person name="Pitluck S."/>
            <person name="Saunders E."/>
            <person name="Brettin T."/>
            <person name="Detter J.C."/>
            <person name="Han C."/>
            <person name="Tapia R."/>
            <person name="Larimer F."/>
            <person name="Land M."/>
            <person name="Hauser L."/>
            <person name="Woyke T."/>
            <person name="Lovley D."/>
            <person name="Kyrpides N."/>
            <person name="Ivanova N."/>
        </authorList>
    </citation>
    <scope>NUCLEOTIDE SEQUENCE [LARGE SCALE GENOMIC DNA]</scope>
    <source>
        <strain evidence="3">DSM 10642 / AEDII12DO</strain>
    </source>
</reference>
<dbReference type="GO" id="GO:0004519">
    <property type="term" value="F:endonuclease activity"/>
    <property type="evidence" value="ECO:0007669"/>
    <property type="project" value="InterPro"/>
</dbReference>
<dbReference type="eggNOG" id="arCOG03898">
    <property type="taxonomic scope" value="Archaea"/>
</dbReference>
<dbReference type="GO" id="GO:0003676">
    <property type="term" value="F:nucleic acid binding"/>
    <property type="evidence" value="ECO:0007669"/>
    <property type="project" value="InterPro"/>
</dbReference>
<protein>
    <recommendedName>
        <fullName evidence="1">HNH domain-containing protein</fullName>
    </recommendedName>
</protein>
<proteinExistence type="predicted"/>
<accession>D3S3A4</accession>
<feature type="domain" description="HNH" evidence="1">
    <location>
        <begin position="6"/>
        <end position="56"/>
    </location>
</feature>
<dbReference type="RefSeq" id="WP_012965083.1">
    <property type="nucleotide sequence ID" value="NC_013849.1"/>
</dbReference>
<evidence type="ECO:0000313" key="3">
    <source>
        <dbReference type="Proteomes" id="UP000002613"/>
    </source>
</evidence>
<dbReference type="Gene3D" id="1.10.30.50">
    <property type="match status" value="1"/>
</dbReference>
<dbReference type="AlphaFoldDB" id="D3S3A4"/>
<dbReference type="Proteomes" id="UP000002613">
    <property type="component" value="Chromosome"/>
</dbReference>
<dbReference type="OrthoDB" id="321068at2157"/>
<dbReference type="PANTHER" id="PTHR37827">
    <property type="entry name" value="TUDOR DOMAIN-CONTAINING PROTEIN"/>
    <property type="match status" value="1"/>
</dbReference>
<sequence>MRRPVCELCGIPGDLTRHHIVPNPVRRRLKRKKGKSAEEVNSTVLLCRDCHRQLHALFTEKELACMTWDEIKSKESVRKWVDWIRKKRGQKR</sequence>
<dbReference type="GeneID" id="8778065"/>
<reference evidence="3" key="1">
    <citation type="submission" date="2010-02" db="EMBL/GenBank/DDBJ databases">
        <title>Complete sequence of Ferroglobus placidus DSM 10642.</title>
        <authorList>
            <consortium name="US DOE Joint Genome Institute"/>
            <person name="Lucas S."/>
            <person name="Copeland A."/>
            <person name="Lapidus A."/>
            <person name="Cheng J.-F."/>
            <person name="Bruce D."/>
            <person name="Goodwin L."/>
            <person name="Pitluck S."/>
            <person name="Saunders E."/>
            <person name="Brettin T."/>
            <person name="Detter J.C."/>
            <person name="Han C."/>
            <person name="Tapia R."/>
            <person name="Larimer F."/>
            <person name="Land M."/>
            <person name="Hauser L."/>
            <person name="Kyrpides N."/>
            <person name="Ivanova N."/>
            <person name="Holmes D."/>
            <person name="Lovley D."/>
            <person name="Kyrpides N."/>
            <person name="Anderson I.J."/>
            <person name="Woyke T."/>
        </authorList>
    </citation>
    <scope>NUCLEOTIDE SEQUENCE [LARGE SCALE GENOMIC DNA]</scope>
    <source>
        <strain evidence="3">DSM 10642 / AEDII12DO</strain>
    </source>
</reference>
<dbReference type="Pfam" id="PF01844">
    <property type="entry name" value="HNH"/>
    <property type="match status" value="1"/>
</dbReference>
<keyword evidence="3" id="KW-1185">Reference proteome</keyword>
<evidence type="ECO:0000313" key="2">
    <source>
        <dbReference type="EMBL" id="ADC64737.1"/>
    </source>
</evidence>
<gene>
    <name evidence="2" type="ordered locus">Ferp_0564</name>
</gene>
<dbReference type="HOGENOM" id="CLU_149308_1_1_2"/>